<sequence length="278" mass="31780">MGCEPPQHVAARVLEHSILRHASIPVAVHRLDECVARHRLPVSGRTMFSLQRFFIPEINGFKGLAVYIDSDMLVFDDVRDLIAHRAPGVAVSSAETPPGSGRKRQFSVMVIDCELARWKPQEIHQKAQSNYRDVMYELSFEPSKTVSLPYTWNSLERYEAGKTQLLHYTDMNLQPWVDARNPLLPVWMDALFAALDDGFVTMDEVAESTRRGWLRPGVLWQAKHREREVSRLPLHLKIAEAFYRAPHKPRYWARKVEQVRHGGAKLVGALNGGRVPRT</sequence>
<evidence type="ECO:0000313" key="1">
    <source>
        <dbReference type="EMBL" id="KAB0583527.1"/>
    </source>
</evidence>
<dbReference type="SUPFAM" id="SSF53448">
    <property type="entry name" value="Nucleotide-diphospho-sugar transferases"/>
    <property type="match status" value="1"/>
</dbReference>
<dbReference type="EMBL" id="VZPB01000013">
    <property type="protein sequence ID" value="KAB0583527.1"/>
    <property type="molecule type" value="Genomic_DNA"/>
</dbReference>
<organism evidence="1 2">
    <name type="scientific">Ideonella dechloratans</name>
    <dbReference type="NCBI Taxonomy" id="36863"/>
    <lineage>
        <taxon>Bacteria</taxon>
        <taxon>Pseudomonadati</taxon>
        <taxon>Pseudomonadota</taxon>
        <taxon>Betaproteobacteria</taxon>
        <taxon>Burkholderiales</taxon>
        <taxon>Sphaerotilaceae</taxon>
        <taxon>Ideonella</taxon>
    </lineage>
</organism>
<dbReference type="RefSeq" id="WP_151123570.1">
    <property type="nucleotide sequence ID" value="NZ_CP088081.1"/>
</dbReference>
<name>A0A643FGF1_IDEDE</name>
<dbReference type="OrthoDB" id="583646at2"/>
<evidence type="ECO:0008006" key="3">
    <source>
        <dbReference type="Google" id="ProtNLM"/>
    </source>
</evidence>
<dbReference type="Gene3D" id="3.90.550.10">
    <property type="entry name" value="Spore Coat Polysaccharide Biosynthesis Protein SpsA, Chain A"/>
    <property type="match status" value="1"/>
</dbReference>
<keyword evidence="2" id="KW-1185">Reference proteome</keyword>
<dbReference type="Proteomes" id="UP000430120">
    <property type="component" value="Unassembled WGS sequence"/>
</dbReference>
<proteinExistence type="predicted"/>
<gene>
    <name evidence="1" type="ORF">F7Q92_07565</name>
</gene>
<dbReference type="AlphaFoldDB" id="A0A643FGF1"/>
<protein>
    <recommendedName>
        <fullName evidence="3">Glycosyltransferase family 8 protein</fullName>
    </recommendedName>
</protein>
<dbReference type="InterPro" id="IPR029044">
    <property type="entry name" value="Nucleotide-diphossugar_trans"/>
</dbReference>
<accession>A0A643FGF1</accession>
<evidence type="ECO:0000313" key="2">
    <source>
        <dbReference type="Proteomes" id="UP000430120"/>
    </source>
</evidence>
<comment type="caution">
    <text evidence="1">The sequence shown here is derived from an EMBL/GenBank/DDBJ whole genome shotgun (WGS) entry which is preliminary data.</text>
</comment>
<reference evidence="1 2" key="1">
    <citation type="submission" date="2019-09" db="EMBL/GenBank/DDBJ databases">
        <title>Draft genome sequences of 48 bacterial type strains from the CCUG.</title>
        <authorList>
            <person name="Tunovic T."/>
            <person name="Pineiro-Iglesias B."/>
            <person name="Unosson C."/>
            <person name="Inganas E."/>
            <person name="Ohlen M."/>
            <person name="Cardew S."/>
            <person name="Jensie-Markopoulos S."/>
            <person name="Salva-Serra F."/>
            <person name="Jaen-Luchoro D."/>
            <person name="Karlsson R."/>
            <person name="Svensson-Stadler L."/>
            <person name="Chun J."/>
            <person name="Moore E."/>
        </authorList>
    </citation>
    <scope>NUCLEOTIDE SEQUENCE [LARGE SCALE GENOMIC DNA]</scope>
    <source>
        <strain evidence="1 2">CCUG 30977</strain>
    </source>
</reference>